<dbReference type="InterPro" id="IPR011335">
    <property type="entry name" value="Restrct_endonuc-II-like"/>
</dbReference>
<proteinExistence type="inferred from homology"/>
<evidence type="ECO:0008006" key="4">
    <source>
        <dbReference type="Google" id="ProtNLM"/>
    </source>
</evidence>
<gene>
    <name evidence="2" type="ORF">UU14_C0044G0003</name>
</gene>
<evidence type="ECO:0000313" key="2">
    <source>
        <dbReference type="EMBL" id="KKR70832.1"/>
    </source>
</evidence>
<dbReference type="EMBL" id="LBZM01000044">
    <property type="protein sequence ID" value="KKR70832.1"/>
    <property type="molecule type" value="Genomic_DNA"/>
</dbReference>
<dbReference type="SUPFAM" id="SSF52980">
    <property type="entry name" value="Restriction endonuclease-like"/>
    <property type="match status" value="1"/>
</dbReference>
<dbReference type="PANTHER" id="PTHR34039">
    <property type="entry name" value="UPF0102 PROTEIN YRAN"/>
    <property type="match status" value="1"/>
</dbReference>
<comment type="similarity">
    <text evidence="1">Belongs to the UPF0102 family.</text>
</comment>
<dbReference type="Proteomes" id="UP000034664">
    <property type="component" value="Unassembled WGS sequence"/>
</dbReference>
<sequence>MNWHQRWAEIDIVAIERDTLVIVEVKTRYSHEHGLPEESITPHKLHSLERSALLYKQLHTELPDALRIDFVGIDFSHGAIPQINLIKNVST</sequence>
<organism evidence="2 3">
    <name type="scientific">Candidatus Roizmanbacteria bacterium GW2011_GWB1_40_7</name>
    <dbReference type="NCBI Taxonomy" id="1618482"/>
    <lineage>
        <taxon>Bacteria</taxon>
        <taxon>Candidatus Roizmaniibacteriota</taxon>
    </lineage>
</organism>
<reference evidence="2 3" key="1">
    <citation type="journal article" date="2015" name="Nature">
        <title>rRNA introns, odd ribosomes, and small enigmatic genomes across a large radiation of phyla.</title>
        <authorList>
            <person name="Brown C.T."/>
            <person name="Hug L.A."/>
            <person name="Thomas B.C."/>
            <person name="Sharon I."/>
            <person name="Castelle C.J."/>
            <person name="Singh A."/>
            <person name="Wilkins M.J."/>
            <person name="Williams K.H."/>
            <person name="Banfield J.F."/>
        </authorList>
    </citation>
    <scope>NUCLEOTIDE SEQUENCE [LARGE SCALE GENOMIC DNA]</scope>
</reference>
<comment type="caution">
    <text evidence="2">The sequence shown here is derived from an EMBL/GenBank/DDBJ whole genome shotgun (WGS) entry which is preliminary data.</text>
</comment>
<dbReference type="InterPro" id="IPR011856">
    <property type="entry name" value="tRNA_endonuc-like_dom_sf"/>
</dbReference>
<dbReference type="Gene3D" id="3.40.1350.10">
    <property type="match status" value="1"/>
</dbReference>
<dbReference type="Pfam" id="PF02021">
    <property type="entry name" value="UPF0102"/>
    <property type="match status" value="1"/>
</dbReference>
<protein>
    <recommendedName>
        <fullName evidence="4">Endonuclease</fullName>
    </recommendedName>
</protein>
<name>A0A0G0W6E8_9BACT</name>
<dbReference type="GO" id="GO:0003676">
    <property type="term" value="F:nucleic acid binding"/>
    <property type="evidence" value="ECO:0007669"/>
    <property type="project" value="InterPro"/>
</dbReference>
<dbReference type="InterPro" id="IPR003509">
    <property type="entry name" value="UPF0102_YraN-like"/>
</dbReference>
<dbReference type="AlphaFoldDB" id="A0A0G0W6E8"/>
<evidence type="ECO:0000313" key="3">
    <source>
        <dbReference type="Proteomes" id="UP000034664"/>
    </source>
</evidence>
<evidence type="ECO:0000256" key="1">
    <source>
        <dbReference type="ARBA" id="ARBA00006738"/>
    </source>
</evidence>
<accession>A0A0G0W6E8</accession>
<dbReference type="PANTHER" id="PTHR34039:SF1">
    <property type="entry name" value="UPF0102 PROTEIN YRAN"/>
    <property type="match status" value="1"/>
</dbReference>